<dbReference type="Gene3D" id="2.30.40.10">
    <property type="entry name" value="Urease, subunit C, domain 1"/>
    <property type="match status" value="1"/>
</dbReference>
<proteinExistence type="predicted"/>
<dbReference type="InterPro" id="IPR052349">
    <property type="entry name" value="Metallo-hydrolase_Enzymes"/>
</dbReference>
<dbReference type="CDD" id="cd01293">
    <property type="entry name" value="Bact_CD"/>
    <property type="match status" value="1"/>
</dbReference>
<evidence type="ECO:0000256" key="2">
    <source>
        <dbReference type="ARBA" id="ARBA00022801"/>
    </source>
</evidence>
<dbReference type="Proteomes" id="UP000019754">
    <property type="component" value="Unassembled WGS sequence"/>
</dbReference>
<reference evidence="4 5" key="1">
    <citation type="journal article" date="2013" name="Genome Announc.">
        <title>Draft genome sequence of an Actinobacterium, Brachybacterium muris strain UCD-AY4.</title>
        <authorList>
            <person name="Lo J.R."/>
            <person name="Lang J.M."/>
            <person name="Darling A.E."/>
            <person name="Eisen J.A."/>
            <person name="Coil D.A."/>
        </authorList>
    </citation>
    <scope>NUCLEOTIDE SEQUENCE [LARGE SCALE GENOMIC DNA]</scope>
    <source>
        <strain evidence="4 5">UCD-AY4</strain>
    </source>
</reference>
<evidence type="ECO:0000313" key="4">
    <source>
        <dbReference type="EMBL" id="EYT50521.1"/>
    </source>
</evidence>
<dbReference type="PANTHER" id="PTHR32027">
    <property type="entry name" value="CYTOSINE DEAMINASE"/>
    <property type="match status" value="1"/>
</dbReference>
<dbReference type="EMBL" id="AORC01000004">
    <property type="protein sequence ID" value="EYT50521.1"/>
    <property type="molecule type" value="Genomic_DNA"/>
</dbReference>
<dbReference type="EC" id="3.5.4.1" evidence="4"/>
<dbReference type="GO" id="GO:0004131">
    <property type="term" value="F:cytosine deaminase activity"/>
    <property type="evidence" value="ECO:0007669"/>
    <property type="project" value="UniProtKB-EC"/>
</dbReference>
<dbReference type="Gene3D" id="3.20.20.140">
    <property type="entry name" value="Metal-dependent hydrolases"/>
    <property type="match status" value="1"/>
</dbReference>
<dbReference type="InterPro" id="IPR032466">
    <property type="entry name" value="Metal_Hydrolase"/>
</dbReference>
<name>A0A022KXA9_9MICO</name>
<dbReference type="GO" id="GO:0035888">
    <property type="term" value="F:isoguanine deaminase activity"/>
    <property type="evidence" value="ECO:0007669"/>
    <property type="project" value="TreeGrafter"/>
</dbReference>
<dbReference type="InterPro" id="IPR011059">
    <property type="entry name" value="Metal-dep_hydrolase_composite"/>
</dbReference>
<dbReference type="FunFam" id="3.20.20.140:FF:000019">
    <property type="entry name" value="Cytosine deaminase"/>
    <property type="match status" value="1"/>
</dbReference>
<accession>A0A022KXA9</accession>
<comment type="caution">
    <text evidence="4">The sequence shown here is derived from an EMBL/GenBank/DDBJ whole genome shotgun (WGS) entry which is preliminary data.</text>
</comment>
<organism evidence="4 5">
    <name type="scientific">Brachybacterium muris UCD-AY4</name>
    <dbReference type="NCBI Taxonomy" id="1249481"/>
    <lineage>
        <taxon>Bacteria</taxon>
        <taxon>Bacillati</taxon>
        <taxon>Actinomycetota</taxon>
        <taxon>Actinomycetes</taxon>
        <taxon>Micrococcales</taxon>
        <taxon>Dermabacteraceae</taxon>
        <taxon>Brachybacterium</taxon>
    </lineage>
</organism>
<dbReference type="AlphaFoldDB" id="A0A022KXA9"/>
<dbReference type="NCBIfam" id="NF005748">
    <property type="entry name" value="PRK07572.1"/>
    <property type="match status" value="1"/>
</dbReference>
<dbReference type="PANTHER" id="PTHR32027:SF0">
    <property type="entry name" value="CYTOSINE DEAMINASE"/>
    <property type="match status" value="1"/>
</dbReference>
<keyword evidence="5" id="KW-1185">Reference proteome</keyword>
<evidence type="ECO:0000259" key="3">
    <source>
        <dbReference type="Pfam" id="PF07969"/>
    </source>
</evidence>
<dbReference type="STRING" id="1249481.D641_0104505"/>
<dbReference type="Pfam" id="PF07969">
    <property type="entry name" value="Amidohydro_3"/>
    <property type="match status" value="1"/>
</dbReference>
<dbReference type="GO" id="GO:0006209">
    <property type="term" value="P:cytosine catabolic process"/>
    <property type="evidence" value="ECO:0007669"/>
    <property type="project" value="TreeGrafter"/>
</dbReference>
<dbReference type="SUPFAM" id="SSF51556">
    <property type="entry name" value="Metallo-dependent hydrolases"/>
    <property type="match status" value="1"/>
</dbReference>
<keyword evidence="2 4" id="KW-0378">Hydrolase</keyword>
<gene>
    <name evidence="4" type="ORF">D641_0104505</name>
</gene>
<feature type="domain" description="Amidohydrolase 3" evidence="3">
    <location>
        <begin position="42"/>
        <end position="397"/>
    </location>
</feature>
<dbReference type="InterPro" id="IPR013108">
    <property type="entry name" value="Amidohydro_3"/>
</dbReference>
<dbReference type="NCBIfam" id="NF006685">
    <property type="entry name" value="PRK09230.1"/>
    <property type="match status" value="1"/>
</dbReference>
<dbReference type="GO" id="GO:0046872">
    <property type="term" value="F:metal ion binding"/>
    <property type="evidence" value="ECO:0007669"/>
    <property type="project" value="UniProtKB-KW"/>
</dbReference>
<dbReference type="SUPFAM" id="SSF51338">
    <property type="entry name" value="Composite domain of metallo-dependent hydrolases"/>
    <property type="match status" value="1"/>
</dbReference>
<evidence type="ECO:0000256" key="1">
    <source>
        <dbReference type="ARBA" id="ARBA00022723"/>
    </source>
</evidence>
<evidence type="ECO:0000313" key="5">
    <source>
        <dbReference type="Proteomes" id="UP000019754"/>
    </source>
</evidence>
<protein>
    <submittedName>
        <fullName evidence="4">Cytosine deaminase</fullName>
        <ecNumber evidence="4">3.5.4.1</ecNumber>
    </submittedName>
</protein>
<keyword evidence="1" id="KW-0479">Metal-binding</keyword>
<sequence length="410" mass="45465">MIRSLRIEDAEQPSDLRIQDGRITAIAPSLDPLEGEEIVKGHGRLALPPIIESHVHLDSALTAGQPRYNESGTLFEGIEVWSGRKRDLTVEDVKDRAGRAIRQQAGFGIQYVRSHVDVTDPELTALRALLELREELKDTITLQLVAFPQEGILSFPDGPALMRKAAEMGVDALGAIPHFEFTREYAVDSLNLVCELAAEFDLLVDVHCDEIDDEASRGLETLATRALELGLRDRVTASHTTAMHSYNNAYVVRLMRLLTMSGINFVSNPLVNTHLQGRTDTYPKRRGVTRVKELTEAGINVSFGQDDIVDPWNPLGTGNLRDVVLNGLYVTQMMGREQIQQSYRFITHNAARTLHLGDDYGIEVGKAASFVILDASSWQEALAWNAGLIASYRDGRVIARGEPATREILF</sequence>
<dbReference type="HOGENOM" id="CLU_031758_0_1_11"/>